<dbReference type="Proteomes" id="UP001498771">
    <property type="component" value="Unassembled WGS sequence"/>
</dbReference>
<dbReference type="GeneID" id="90040222"/>
<sequence length="108" mass="12980">MSFYNRLRTGFNRAFSGGNLEVNRFGLYLLFPIGFMYYFGIGLEEDIERAYQAHIEHEQEMREREETRDERRAKTLQMIADMRERTRKETAQKKLMEQVKMAQEGQSE</sequence>
<accession>A0ABR1FBK9</accession>
<proteinExistence type="predicted"/>
<name>A0ABR1FBK9_9ASCO</name>
<gene>
    <name evidence="2" type="ORF">BZA70DRAFT_300695</name>
</gene>
<keyword evidence="1" id="KW-1133">Transmembrane helix</keyword>
<comment type="caution">
    <text evidence="2">The sequence shown here is derived from an EMBL/GenBank/DDBJ whole genome shotgun (WGS) entry which is preliminary data.</text>
</comment>
<keyword evidence="1" id="KW-0812">Transmembrane</keyword>
<dbReference type="RefSeq" id="XP_064770267.1">
    <property type="nucleotide sequence ID" value="XM_064914710.1"/>
</dbReference>
<organism evidence="2 3">
    <name type="scientific">Myxozyma melibiosi</name>
    <dbReference type="NCBI Taxonomy" id="54550"/>
    <lineage>
        <taxon>Eukaryota</taxon>
        <taxon>Fungi</taxon>
        <taxon>Dikarya</taxon>
        <taxon>Ascomycota</taxon>
        <taxon>Saccharomycotina</taxon>
        <taxon>Lipomycetes</taxon>
        <taxon>Lipomycetales</taxon>
        <taxon>Lipomycetaceae</taxon>
        <taxon>Myxozyma</taxon>
    </lineage>
</organism>
<feature type="transmembrane region" description="Helical" evidence="1">
    <location>
        <begin position="25"/>
        <end position="43"/>
    </location>
</feature>
<dbReference type="Pfam" id="PF09803">
    <property type="entry name" value="Pet100"/>
    <property type="match status" value="1"/>
</dbReference>
<evidence type="ECO:0000313" key="2">
    <source>
        <dbReference type="EMBL" id="KAK7207234.1"/>
    </source>
</evidence>
<reference evidence="2 3" key="1">
    <citation type="submission" date="2024-03" db="EMBL/GenBank/DDBJ databases">
        <title>Genome-scale model development and genomic sequencing of the oleaginous clade Lipomyces.</title>
        <authorList>
            <consortium name="Lawrence Berkeley National Laboratory"/>
            <person name="Czajka J.J."/>
            <person name="Han Y."/>
            <person name="Kim J."/>
            <person name="Mondo S.J."/>
            <person name="Hofstad B.A."/>
            <person name="Robles A."/>
            <person name="Haridas S."/>
            <person name="Riley R."/>
            <person name="LaButti K."/>
            <person name="Pangilinan J."/>
            <person name="Andreopoulos W."/>
            <person name="Lipzen A."/>
            <person name="Yan J."/>
            <person name="Wang M."/>
            <person name="Ng V."/>
            <person name="Grigoriev I.V."/>
            <person name="Spatafora J.W."/>
            <person name="Magnuson J.K."/>
            <person name="Baker S.E."/>
            <person name="Pomraning K.R."/>
        </authorList>
    </citation>
    <scope>NUCLEOTIDE SEQUENCE [LARGE SCALE GENOMIC DNA]</scope>
    <source>
        <strain evidence="2 3">Phaff 52-87</strain>
    </source>
</reference>
<keyword evidence="3" id="KW-1185">Reference proteome</keyword>
<evidence type="ECO:0000256" key="1">
    <source>
        <dbReference type="SAM" id="Phobius"/>
    </source>
</evidence>
<evidence type="ECO:0000313" key="3">
    <source>
        <dbReference type="Proteomes" id="UP001498771"/>
    </source>
</evidence>
<protein>
    <submittedName>
        <fullName evidence="2">Uncharacterized protein</fullName>
    </submittedName>
</protein>
<keyword evidence="1" id="KW-0472">Membrane</keyword>
<dbReference type="InterPro" id="IPR018625">
    <property type="entry name" value="Pet100"/>
</dbReference>
<dbReference type="EMBL" id="JBBJBU010000001">
    <property type="protein sequence ID" value="KAK7207234.1"/>
    <property type="molecule type" value="Genomic_DNA"/>
</dbReference>